<dbReference type="AlphaFoldDB" id="A0A0H2SB07"/>
<evidence type="ECO:0000313" key="2">
    <source>
        <dbReference type="EMBL" id="KLO14071.1"/>
    </source>
</evidence>
<organism evidence="2 3">
    <name type="scientific">Schizopora paradoxa</name>
    <dbReference type="NCBI Taxonomy" id="27342"/>
    <lineage>
        <taxon>Eukaryota</taxon>
        <taxon>Fungi</taxon>
        <taxon>Dikarya</taxon>
        <taxon>Basidiomycota</taxon>
        <taxon>Agaricomycotina</taxon>
        <taxon>Agaricomycetes</taxon>
        <taxon>Hymenochaetales</taxon>
        <taxon>Schizoporaceae</taxon>
        <taxon>Schizopora</taxon>
    </lineage>
</organism>
<dbReference type="EMBL" id="KQ085949">
    <property type="protein sequence ID" value="KLO14071.1"/>
    <property type="molecule type" value="Genomic_DNA"/>
</dbReference>
<reference evidence="2 3" key="1">
    <citation type="submission" date="2015-04" db="EMBL/GenBank/DDBJ databases">
        <title>Complete genome sequence of Schizopora paradoxa KUC8140, a cosmopolitan wood degrader in East Asia.</title>
        <authorList>
            <consortium name="DOE Joint Genome Institute"/>
            <person name="Min B."/>
            <person name="Park H."/>
            <person name="Jang Y."/>
            <person name="Kim J.-J."/>
            <person name="Kim K.H."/>
            <person name="Pangilinan J."/>
            <person name="Lipzen A."/>
            <person name="Riley R."/>
            <person name="Grigoriev I.V."/>
            <person name="Spatafora J.W."/>
            <person name="Choi I.-G."/>
        </authorList>
    </citation>
    <scope>NUCLEOTIDE SEQUENCE [LARGE SCALE GENOMIC DNA]</scope>
    <source>
        <strain evidence="2 3">KUC8140</strain>
    </source>
</reference>
<dbReference type="OrthoDB" id="3021720at2759"/>
<feature type="compositionally biased region" description="Polar residues" evidence="1">
    <location>
        <begin position="293"/>
        <end position="305"/>
    </location>
</feature>
<feature type="region of interest" description="Disordered" evidence="1">
    <location>
        <begin position="259"/>
        <end position="378"/>
    </location>
</feature>
<feature type="compositionally biased region" description="Basic and acidic residues" evidence="1">
    <location>
        <begin position="186"/>
        <end position="204"/>
    </location>
</feature>
<keyword evidence="3" id="KW-1185">Reference proteome</keyword>
<accession>A0A0H2SB07</accession>
<gene>
    <name evidence="2" type="ORF">SCHPADRAFT_332155</name>
</gene>
<feature type="compositionally biased region" description="Acidic residues" evidence="1">
    <location>
        <begin position="96"/>
        <end position="107"/>
    </location>
</feature>
<feature type="compositionally biased region" description="Low complexity" evidence="1">
    <location>
        <begin position="61"/>
        <end position="88"/>
    </location>
</feature>
<protein>
    <submittedName>
        <fullName evidence="2">Uncharacterized protein</fullName>
    </submittedName>
</protein>
<proteinExistence type="predicted"/>
<name>A0A0H2SB07_9AGAM</name>
<feature type="compositionally biased region" description="Low complexity" evidence="1">
    <location>
        <begin position="318"/>
        <end position="331"/>
    </location>
</feature>
<sequence length="412" mass="45020">MLAQQRSQRSRRAGASANTKPTFVYTVPARSSYVDESSSPFASSSKLPTQQRTQRRARGPSSASTLSASSSASTSSSSRSYAYNYPSSLSRSRMEIEDDESDSESSELEFGGGSPSSSSDHEAGEGWHYTYAASHPRRRQRAPTTSTTATSVSIELTTSPAAITTTSAVPAIPTPALYAPTSPKSPKRELSDANERRLSAELRRSPVPTYAHLPSAVVAPPPSSYSPPPRRSPIRAHLERDAHAAEFDDEEGLLLIGMGGDRKLRAGMALSSTSLRRRNRREGWGEFEENADDSVSTSPFESSAIQAPAAEKEKKTRLPSPALDALLPLPSTKETSSFPTRIASPAVPSEKEEPITTQSKEQEDEDDDEDEEERTPTCTDALAREWHTLVLRWRFGVFRAKRRVRGVFASRR</sequence>
<feature type="compositionally biased region" description="Low complexity" evidence="1">
    <location>
        <begin position="1"/>
        <end position="17"/>
    </location>
</feature>
<feature type="compositionally biased region" description="Acidic residues" evidence="1">
    <location>
        <begin position="362"/>
        <end position="373"/>
    </location>
</feature>
<evidence type="ECO:0000313" key="3">
    <source>
        <dbReference type="Proteomes" id="UP000053477"/>
    </source>
</evidence>
<feature type="compositionally biased region" description="Pro residues" evidence="1">
    <location>
        <begin position="219"/>
        <end position="231"/>
    </location>
</feature>
<dbReference type="Proteomes" id="UP000053477">
    <property type="component" value="Unassembled WGS sequence"/>
</dbReference>
<evidence type="ECO:0000256" key="1">
    <source>
        <dbReference type="SAM" id="MobiDB-lite"/>
    </source>
</evidence>
<feature type="region of interest" description="Disordered" evidence="1">
    <location>
        <begin position="1"/>
        <end position="239"/>
    </location>
</feature>
<dbReference type="InParanoid" id="A0A0H2SB07"/>
<feature type="compositionally biased region" description="Low complexity" evidence="1">
    <location>
        <begin position="142"/>
        <end position="176"/>
    </location>
</feature>